<sequence length="59" mass="6943">MLKCFFQCWQFVLYTFSTTICPRKKLTEKKYYQDNGVAHNGDYDKDCPAGFMFAGQFLP</sequence>
<protein>
    <submittedName>
        <fullName evidence="1">Uncharacterized protein</fullName>
    </submittedName>
</protein>
<dbReference type="EMBL" id="BK015986">
    <property type="protein sequence ID" value="DAF88482.1"/>
    <property type="molecule type" value="Genomic_DNA"/>
</dbReference>
<proteinExistence type="predicted"/>
<reference evidence="1" key="1">
    <citation type="journal article" date="2021" name="Proc. Natl. Acad. Sci. U.S.A.">
        <title>A Catalog of Tens of Thousands of Viruses from Human Metagenomes Reveals Hidden Associations with Chronic Diseases.</title>
        <authorList>
            <person name="Tisza M.J."/>
            <person name="Buck C.B."/>
        </authorList>
    </citation>
    <scope>NUCLEOTIDE SEQUENCE</scope>
    <source>
        <strain evidence="1">CtNqM18</strain>
    </source>
</reference>
<accession>A0A8S5U228</accession>
<name>A0A8S5U228_9VIRU</name>
<organism evidence="1">
    <name type="scientific">Inoviridae sp. ctNqM18</name>
    <dbReference type="NCBI Taxonomy" id="2825780"/>
    <lineage>
        <taxon>Viruses</taxon>
        <taxon>Monodnaviria</taxon>
        <taxon>Loebvirae</taxon>
        <taxon>Hofneiviricota</taxon>
        <taxon>Faserviricetes</taxon>
        <taxon>Tubulavirales</taxon>
        <taxon>Inoviridae</taxon>
    </lineage>
</organism>
<evidence type="ECO:0000313" key="1">
    <source>
        <dbReference type="EMBL" id="DAF88482.1"/>
    </source>
</evidence>